<reference evidence="2" key="1">
    <citation type="journal article" date="2022" name="Int. J. Mol. Sci.">
        <title>Draft Genome of Tanacetum Coccineum: Genomic Comparison of Closely Related Tanacetum-Family Plants.</title>
        <authorList>
            <person name="Yamashiro T."/>
            <person name="Shiraishi A."/>
            <person name="Nakayama K."/>
            <person name="Satake H."/>
        </authorList>
    </citation>
    <scope>NUCLEOTIDE SEQUENCE</scope>
</reference>
<sequence>MELESINSGPTAKLPILKLGEYEMWVIRIKQYFQILEYALWENRVLVVKPHNKTPYELFRGFKPALSFMRPFGCHVTTLNTLDSLGKFDGKGKQRKEGSKEIAKSIRKKIIGRKRAGKEQEKSNIKNPQRNKEWRKTKSQMKLKKLVKMMKIEVLKRYSSMIRGSTRNRTEKLGGSLGKIVKTTAKAYGKAAKRSMKGLNASSEYDEDF</sequence>
<feature type="compositionally biased region" description="Basic and acidic residues" evidence="1">
    <location>
        <begin position="117"/>
        <end position="136"/>
    </location>
</feature>
<keyword evidence="3" id="KW-1185">Reference proteome</keyword>
<evidence type="ECO:0000313" key="2">
    <source>
        <dbReference type="EMBL" id="GJT79399.1"/>
    </source>
</evidence>
<gene>
    <name evidence="2" type="ORF">Tco_1053741</name>
</gene>
<dbReference type="Proteomes" id="UP001151760">
    <property type="component" value="Unassembled WGS sequence"/>
</dbReference>
<accession>A0ABQ5GVQ1</accession>
<feature type="region of interest" description="Disordered" evidence="1">
    <location>
        <begin position="113"/>
        <end position="137"/>
    </location>
</feature>
<name>A0ABQ5GVQ1_9ASTR</name>
<comment type="caution">
    <text evidence="2">The sequence shown here is derived from an EMBL/GenBank/DDBJ whole genome shotgun (WGS) entry which is preliminary data.</text>
</comment>
<evidence type="ECO:0000313" key="3">
    <source>
        <dbReference type="Proteomes" id="UP001151760"/>
    </source>
</evidence>
<evidence type="ECO:0000256" key="1">
    <source>
        <dbReference type="SAM" id="MobiDB-lite"/>
    </source>
</evidence>
<protein>
    <submittedName>
        <fullName evidence="2">Uncharacterized protein</fullName>
    </submittedName>
</protein>
<proteinExistence type="predicted"/>
<reference evidence="2" key="2">
    <citation type="submission" date="2022-01" db="EMBL/GenBank/DDBJ databases">
        <authorList>
            <person name="Yamashiro T."/>
            <person name="Shiraishi A."/>
            <person name="Satake H."/>
            <person name="Nakayama K."/>
        </authorList>
    </citation>
    <scope>NUCLEOTIDE SEQUENCE</scope>
</reference>
<dbReference type="EMBL" id="BQNB010018896">
    <property type="protein sequence ID" value="GJT79399.1"/>
    <property type="molecule type" value="Genomic_DNA"/>
</dbReference>
<organism evidence="2 3">
    <name type="scientific">Tanacetum coccineum</name>
    <dbReference type="NCBI Taxonomy" id="301880"/>
    <lineage>
        <taxon>Eukaryota</taxon>
        <taxon>Viridiplantae</taxon>
        <taxon>Streptophyta</taxon>
        <taxon>Embryophyta</taxon>
        <taxon>Tracheophyta</taxon>
        <taxon>Spermatophyta</taxon>
        <taxon>Magnoliopsida</taxon>
        <taxon>eudicotyledons</taxon>
        <taxon>Gunneridae</taxon>
        <taxon>Pentapetalae</taxon>
        <taxon>asterids</taxon>
        <taxon>campanulids</taxon>
        <taxon>Asterales</taxon>
        <taxon>Asteraceae</taxon>
        <taxon>Asteroideae</taxon>
        <taxon>Anthemideae</taxon>
        <taxon>Anthemidinae</taxon>
        <taxon>Tanacetum</taxon>
    </lineage>
</organism>